<dbReference type="EMBL" id="AM430724">
    <property type="protein sequence ID" value="CAN60432.1"/>
    <property type="molecule type" value="Genomic_DNA"/>
</dbReference>
<name>A5AND7_VITVI</name>
<evidence type="ECO:0000313" key="1">
    <source>
        <dbReference type="EMBL" id="CAN60432.1"/>
    </source>
</evidence>
<dbReference type="GO" id="GO:0006383">
    <property type="term" value="P:transcription by RNA polymerase III"/>
    <property type="evidence" value="ECO:0007669"/>
    <property type="project" value="InterPro"/>
</dbReference>
<organism evidence="1">
    <name type="scientific">Vitis vinifera</name>
    <name type="common">Grape</name>
    <dbReference type="NCBI Taxonomy" id="29760"/>
    <lineage>
        <taxon>Eukaryota</taxon>
        <taxon>Viridiplantae</taxon>
        <taxon>Streptophyta</taxon>
        <taxon>Embryophyta</taxon>
        <taxon>Tracheophyta</taxon>
        <taxon>Spermatophyta</taxon>
        <taxon>Magnoliopsida</taxon>
        <taxon>eudicotyledons</taxon>
        <taxon>Gunneridae</taxon>
        <taxon>Pentapetalae</taxon>
        <taxon>rosids</taxon>
        <taxon>Vitales</taxon>
        <taxon>Vitaceae</taxon>
        <taxon>Viteae</taxon>
        <taxon>Vitis</taxon>
    </lineage>
</organism>
<dbReference type="ExpressionAtlas" id="A5AND7">
    <property type="expression patterns" value="baseline and differential"/>
</dbReference>
<dbReference type="InterPro" id="IPR039340">
    <property type="entry name" value="Tfc4/TFIIIC-102/Sfc4"/>
</dbReference>
<dbReference type="PANTHER" id="PTHR23082">
    <property type="entry name" value="TRANSCRIPTION INITIATION FACTOR IIIC TFIIIC , POLYPEPTIDE 3-RELATED"/>
    <property type="match status" value="1"/>
</dbReference>
<accession>A5AND7</accession>
<dbReference type="AlphaFoldDB" id="A5AND7"/>
<protein>
    <submittedName>
        <fullName evidence="1">Uncharacterized protein</fullName>
    </submittedName>
</protein>
<dbReference type="PANTHER" id="PTHR23082:SF0">
    <property type="entry name" value="GENERAL TRANSCRIPTION FACTOR 3C POLYPEPTIDE 3"/>
    <property type="match status" value="1"/>
</dbReference>
<sequence length="137" mass="15811">MAAGVDWYSDESDDESPLCKALASLRKYWEALDIINLTLRLAYNIMPIEKKEELRSLGAQIAYNITDPKHGFDYVKYIVQQHPHSLAAWNCYYKSCLKLIPFLLSYGGNHNVPHCYHLTKMTAFLRSERRAQNLTAN</sequence>
<proteinExistence type="predicted"/>
<reference evidence="1" key="1">
    <citation type="journal article" date="2007" name="PLoS ONE">
        <title>The first genome sequence of an elite grapevine cultivar (Pinot noir Vitis vinifera L.): coping with a highly heterozygous genome.</title>
        <authorList>
            <person name="Velasco R."/>
            <person name="Zharkikh A."/>
            <person name="Troggio M."/>
            <person name="Cartwright D.A."/>
            <person name="Cestaro A."/>
            <person name="Pruss D."/>
            <person name="Pindo M."/>
            <person name="FitzGerald L.M."/>
            <person name="Vezzulli S."/>
            <person name="Reid J."/>
            <person name="Malacarne G."/>
            <person name="Iliev D."/>
            <person name="Coppola G."/>
            <person name="Wardell B."/>
            <person name="Micheletti D."/>
            <person name="Macalma T."/>
            <person name="Facci M."/>
            <person name="Mitchell J.T."/>
            <person name="Perazzolli M."/>
            <person name="Eldredge G."/>
            <person name="Gatto P."/>
            <person name="Oyzerski R."/>
            <person name="Moretto M."/>
            <person name="Gutin N."/>
            <person name="Stefanini M."/>
            <person name="Chen Y."/>
            <person name="Segala C."/>
            <person name="Davenport C."/>
            <person name="Dematte L."/>
            <person name="Mraz A."/>
            <person name="Battilana J."/>
            <person name="Stormo K."/>
            <person name="Costa F."/>
            <person name="Tao Q."/>
            <person name="Si-Ammour A."/>
            <person name="Harkins T."/>
            <person name="Lackey A."/>
            <person name="Perbost C."/>
            <person name="Taillon B."/>
            <person name="Stella A."/>
            <person name="Solovyev V."/>
            <person name="Fawcett J.A."/>
            <person name="Sterck L."/>
            <person name="Vandepoele K."/>
            <person name="Grando S.M."/>
            <person name="Toppo S."/>
            <person name="Moser C."/>
            <person name="Lanchbury J."/>
            <person name="Bogden R."/>
            <person name="Skolnick M."/>
            <person name="Sgaramella V."/>
            <person name="Bhatnagar S.K."/>
            <person name="Fontana P."/>
            <person name="Gutin A."/>
            <person name="Van de Peer Y."/>
            <person name="Salamini F."/>
            <person name="Viola R."/>
        </authorList>
    </citation>
    <scope>NUCLEOTIDE SEQUENCE</scope>
</reference>
<gene>
    <name evidence="1" type="ORF">VITISV_020388</name>
</gene>